<protein>
    <submittedName>
        <fullName evidence="2">Proline-rich family protein</fullName>
    </submittedName>
</protein>
<dbReference type="EMBL" id="CP059668">
    <property type="protein sequence ID" value="QRW24022.1"/>
    <property type="molecule type" value="Genomic_DNA"/>
</dbReference>
<dbReference type="RefSeq" id="XP_043184259.1">
    <property type="nucleotide sequence ID" value="XM_043330162.1"/>
</dbReference>
<name>A0A8H8P466_9AGAM</name>
<accession>A0A8H8P466</accession>
<sequence>MHAKSTISTKVASSTTLDFGRMDTDIERRQWCVRAELTSGSESLNSTGISGCQPGAKSNRLPRNLDMFGVVFSLALPRDNFAQNLVTSAGGPVDQQAGVHSCLFFWSPVITAKEDYITDDQLTKGHVSQSATRDYAPHYPYCHCCTPLWTAICVWIRPFACSYGFTLVWHCPLSLHIVRRFYSRLRLRRIYMPPDEPTRSLTTRISPPSTGSSSSTFCFLPFCLSLRLDVSSRPVRHSFDINLRFDSVQLSLFFAHLNFLFAFLKMARFTAFAALLAVSASALPLHKRIAQTTIDAVKPWEAACNQAGGGAQCNNIAVTAAGTLLAAPPACAQQDSADAMITLAKSLDNDAEMIRLAQIFRQQPRNSPDSLASLYCQTAPKNKELEGLFQCQFAGVKQDTFTGNIKAGAAGTIPLGGNAPNPAGSCPANPDGPVDDGQQLNKLVQSPGSGNTGNNGGGNGNGSNADPESGNGNGDGSSTVTVTRTQITTITVTEGSPAPTGGTSITDAFTPVVTADAAKPFLLQNGKDAQELNRSFETLTASSSCNDGEQACVEGGFAQCVGGSFQITSCSGGLQCFALPLVNKAGTSITCDTEADAAARIAATGATGGVRG</sequence>
<dbReference type="Proteomes" id="UP000650533">
    <property type="component" value="Chromosome 11"/>
</dbReference>
<dbReference type="KEGG" id="rsx:RhiXN_10346"/>
<proteinExistence type="predicted"/>
<feature type="compositionally biased region" description="Gly residues" evidence="1">
    <location>
        <begin position="450"/>
        <end position="461"/>
    </location>
</feature>
<evidence type="ECO:0000313" key="2">
    <source>
        <dbReference type="EMBL" id="QRW24022.1"/>
    </source>
</evidence>
<gene>
    <name evidence="2" type="ORF">RhiXN_10346</name>
</gene>
<feature type="compositionally biased region" description="Polar residues" evidence="1">
    <location>
        <begin position="438"/>
        <end position="447"/>
    </location>
</feature>
<evidence type="ECO:0000256" key="1">
    <source>
        <dbReference type="SAM" id="MobiDB-lite"/>
    </source>
</evidence>
<feature type="region of interest" description="Disordered" evidence="1">
    <location>
        <begin position="416"/>
        <end position="479"/>
    </location>
</feature>
<dbReference type="GeneID" id="67032625"/>
<organism evidence="2 3">
    <name type="scientific">Rhizoctonia solani</name>
    <dbReference type="NCBI Taxonomy" id="456999"/>
    <lineage>
        <taxon>Eukaryota</taxon>
        <taxon>Fungi</taxon>
        <taxon>Dikarya</taxon>
        <taxon>Basidiomycota</taxon>
        <taxon>Agaricomycotina</taxon>
        <taxon>Agaricomycetes</taxon>
        <taxon>Cantharellales</taxon>
        <taxon>Ceratobasidiaceae</taxon>
        <taxon>Rhizoctonia</taxon>
    </lineage>
</organism>
<evidence type="ECO:0000313" key="3">
    <source>
        <dbReference type="Proteomes" id="UP000650533"/>
    </source>
</evidence>
<reference evidence="2" key="1">
    <citation type="submission" date="2020-05" db="EMBL/GenBank/DDBJ databases">
        <title>Evolutionary and genomic comparisons of hybrid uninucleate and nonhybrid Rhizoctonia fungi.</title>
        <authorList>
            <person name="Li C."/>
            <person name="Chen X."/>
        </authorList>
    </citation>
    <scope>NUCLEOTIDE SEQUENCE</scope>
    <source>
        <strain evidence="2">AG-1 IA</strain>
    </source>
</reference>
<dbReference type="AlphaFoldDB" id="A0A8H8P466"/>